<protein>
    <submittedName>
        <fullName evidence="1">Uncharacterized protein</fullName>
    </submittedName>
</protein>
<keyword evidence="2" id="KW-1185">Reference proteome</keyword>
<dbReference type="AlphaFoldDB" id="A0A0P7AS18"/>
<proteinExistence type="predicted"/>
<sequence length="65" mass="7977">MQLIRIISFIDIKIRFPLVVYNFFYRSKVTLLFVKFNIFYYKIFKKYVYLVGFSINDFLPLNGTF</sequence>
<comment type="caution">
    <text evidence="1">The sequence shown here is derived from an EMBL/GenBank/DDBJ whole genome shotgun (WGS) entry which is preliminary data.</text>
</comment>
<organism evidence="1 2">
    <name type="scientific">Croceitalea dokdonensis DOKDO 023</name>
    <dbReference type="NCBI Taxonomy" id="1300341"/>
    <lineage>
        <taxon>Bacteria</taxon>
        <taxon>Pseudomonadati</taxon>
        <taxon>Bacteroidota</taxon>
        <taxon>Flavobacteriia</taxon>
        <taxon>Flavobacteriales</taxon>
        <taxon>Flavobacteriaceae</taxon>
        <taxon>Croceitalea</taxon>
    </lineage>
</organism>
<dbReference type="EMBL" id="LDJX01000007">
    <property type="protein sequence ID" value="KPM30718.1"/>
    <property type="molecule type" value="Genomic_DNA"/>
</dbReference>
<evidence type="ECO:0000313" key="1">
    <source>
        <dbReference type="EMBL" id="KPM30718.1"/>
    </source>
</evidence>
<accession>A0A0P7AS18</accession>
<evidence type="ECO:0000313" key="2">
    <source>
        <dbReference type="Proteomes" id="UP000050280"/>
    </source>
</evidence>
<dbReference type="STRING" id="1300341.I595_3215"/>
<gene>
    <name evidence="1" type="ORF">I595_3215</name>
</gene>
<dbReference type="Proteomes" id="UP000050280">
    <property type="component" value="Unassembled WGS sequence"/>
</dbReference>
<name>A0A0P7AS18_9FLAO</name>
<reference evidence="1 2" key="1">
    <citation type="submission" date="2015-09" db="EMBL/GenBank/DDBJ databases">
        <title>Genome sequence of the marine flavobacterium Croceitalea dokdonensis DOKDO 023 that contains proton- and sodium-pumping rhodopsins.</title>
        <authorList>
            <person name="Kwon S.-K."/>
            <person name="Lee H.K."/>
            <person name="Kwak M.-J."/>
            <person name="Kim J.F."/>
        </authorList>
    </citation>
    <scope>NUCLEOTIDE SEQUENCE [LARGE SCALE GENOMIC DNA]</scope>
    <source>
        <strain evidence="1 2">DOKDO 023</strain>
    </source>
</reference>